<keyword evidence="2" id="KW-0288">FMN</keyword>
<dbReference type="AlphaFoldDB" id="A0A4R5CD24"/>
<dbReference type="OrthoDB" id="143323at2"/>
<evidence type="ECO:0000256" key="4">
    <source>
        <dbReference type="ARBA" id="ARBA00023033"/>
    </source>
</evidence>
<dbReference type="InterPro" id="IPR036661">
    <property type="entry name" value="Luciferase-like_sf"/>
</dbReference>
<evidence type="ECO:0000256" key="2">
    <source>
        <dbReference type="ARBA" id="ARBA00022643"/>
    </source>
</evidence>
<keyword evidence="1" id="KW-0285">Flavoprotein</keyword>
<dbReference type="GO" id="GO:0008726">
    <property type="term" value="F:alkanesulfonate monooxygenase activity"/>
    <property type="evidence" value="ECO:0007669"/>
    <property type="project" value="TreeGrafter"/>
</dbReference>
<dbReference type="PANTHER" id="PTHR42847:SF8">
    <property type="entry name" value="CONSERVED PROTEIN"/>
    <property type="match status" value="1"/>
</dbReference>
<gene>
    <name evidence="6" type="ORF">E1298_02110</name>
</gene>
<dbReference type="Gene3D" id="3.20.20.30">
    <property type="entry name" value="Luciferase-like domain"/>
    <property type="match status" value="1"/>
</dbReference>
<dbReference type="NCBIfam" id="TIGR03560">
    <property type="entry name" value="F420_Rv1855c"/>
    <property type="match status" value="1"/>
</dbReference>
<protein>
    <submittedName>
        <fullName evidence="6">LLM class F420-dependent oxidoreductase</fullName>
    </submittedName>
</protein>
<dbReference type="Proteomes" id="UP000294513">
    <property type="component" value="Unassembled WGS sequence"/>
</dbReference>
<dbReference type="SUPFAM" id="SSF51679">
    <property type="entry name" value="Bacterial luciferase-like"/>
    <property type="match status" value="1"/>
</dbReference>
<reference evidence="6 7" key="1">
    <citation type="submission" date="2019-03" db="EMBL/GenBank/DDBJ databases">
        <title>Draft genome sequences of novel Actinobacteria.</title>
        <authorList>
            <person name="Sahin N."/>
            <person name="Ay H."/>
            <person name="Saygin H."/>
        </authorList>
    </citation>
    <scope>NUCLEOTIDE SEQUENCE [LARGE SCALE GENOMIC DNA]</scope>
    <source>
        <strain evidence="6 7">H3C3</strain>
    </source>
</reference>
<evidence type="ECO:0000313" key="6">
    <source>
        <dbReference type="EMBL" id="TDD96799.1"/>
    </source>
</evidence>
<dbReference type="EMBL" id="SMKU01000004">
    <property type="protein sequence ID" value="TDD96799.1"/>
    <property type="molecule type" value="Genomic_DNA"/>
</dbReference>
<keyword evidence="3" id="KW-0560">Oxidoreductase</keyword>
<accession>A0A4R5CD24</accession>
<comment type="caution">
    <text evidence="6">The sequence shown here is derived from an EMBL/GenBank/DDBJ whole genome shotgun (WGS) entry which is preliminary data.</text>
</comment>
<dbReference type="PANTHER" id="PTHR42847">
    <property type="entry name" value="ALKANESULFONATE MONOOXYGENASE"/>
    <property type="match status" value="1"/>
</dbReference>
<feature type="domain" description="Luciferase-like" evidence="5">
    <location>
        <begin position="20"/>
        <end position="238"/>
    </location>
</feature>
<evidence type="ECO:0000313" key="7">
    <source>
        <dbReference type="Proteomes" id="UP000294513"/>
    </source>
</evidence>
<evidence type="ECO:0000259" key="5">
    <source>
        <dbReference type="Pfam" id="PF00296"/>
    </source>
</evidence>
<dbReference type="InterPro" id="IPR050172">
    <property type="entry name" value="SsuD_RutA_monooxygenase"/>
</dbReference>
<evidence type="ECO:0000256" key="3">
    <source>
        <dbReference type="ARBA" id="ARBA00023002"/>
    </source>
</evidence>
<name>A0A4R5CD24_9ACTN</name>
<organism evidence="6 7">
    <name type="scientific">Actinomadura rubrisoli</name>
    <dbReference type="NCBI Taxonomy" id="2530368"/>
    <lineage>
        <taxon>Bacteria</taxon>
        <taxon>Bacillati</taxon>
        <taxon>Actinomycetota</taxon>
        <taxon>Actinomycetes</taxon>
        <taxon>Streptosporangiales</taxon>
        <taxon>Thermomonosporaceae</taxon>
        <taxon>Actinomadura</taxon>
    </lineage>
</organism>
<evidence type="ECO:0000256" key="1">
    <source>
        <dbReference type="ARBA" id="ARBA00022630"/>
    </source>
</evidence>
<dbReference type="GO" id="GO:0046306">
    <property type="term" value="P:alkanesulfonate catabolic process"/>
    <property type="evidence" value="ECO:0007669"/>
    <property type="project" value="TreeGrafter"/>
</dbReference>
<proteinExistence type="predicted"/>
<dbReference type="Pfam" id="PF00296">
    <property type="entry name" value="Bac_luciferase"/>
    <property type="match status" value="1"/>
</dbReference>
<dbReference type="RefSeq" id="WP_131889017.1">
    <property type="nucleotide sequence ID" value="NZ_SMKU01000004.1"/>
</dbReference>
<dbReference type="InterPro" id="IPR011251">
    <property type="entry name" value="Luciferase-like_dom"/>
</dbReference>
<keyword evidence="4" id="KW-0503">Monooxygenase</keyword>
<dbReference type="InterPro" id="IPR019952">
    <property type="entry name" value="F420_OxRdatse_Rv1855c_pred"/>
</dbReference>
<keyword evidence="7" id="KW-1185">Reference proteome</keyword>
<sequence length="290" mass="31667">MKLGLDISEFAWPGGSERLRADLATVARTAEDAGFDRISVMDHLWQVDHIGARDDSMLEAYTTLGFLAGRTSRVRLLALVTGVVYREPGLLAKIVSTLDVLSAGRAMLGVGAAWFEEEARGLGLPFPPVAERFERLEETLQICRRMWSDDAAAFEGAHYRLERTLNVPQPLTEPHPPILIGGEGEKRTLRLVAKYGQSCNLQPGPELDRKLRVLREHCAREGTDYDAIEKTVLFNFDVGHRKRNVGAIIDALGGLADRGIGVAHGRVVGVAGLTPLETLGDEVIPAVAEL</sequence>